<dbReference type="CDD" id="cd23767">
    <property type="entry name" value="IQCD"/>
    <property type="match status" value="1"/>
</dbReference>
<comment type="caution">
    <text evidence="6">The sequence shown here is derived from an EMBL/GenBank/DDBJ whole genome shotgun (WGS) entry which is preliminary data.</text>
</comment>
<dbReference type="SMART" id="SM00015">
    <property type="entry name" value="IQ"/>
    <property type="match status" value="1"/>
</dbReference>
<evidence type="ECO:0000256" key="1">
    <source>
        <dbReference type="ARBA" id="ARBA00004123"/>
    </source>
</evidence>
<dbReference type="GO" id="GO:0005737">
    <property type="term" value="C:cytoplasm"/>
    <property type="evidence" value="ECO:0007669"/>
    <property type="project" value="UniProtKB-SubCell"/>
</dbReference>
<keyword evidence="4" id="KW-0539">Nucleus</keyword>
<feature type="region of interest" description="Disordered" evidence="5">
    <location>
        <begin position="316"/>
        <end position="376"/>
    </location>
</feature>
<dbReference type="HOGENOM" id="CLU_020021_0_0_1"/>
<protein>
    <submittedName>
        <fullName evidence="6">Uncharacterized protein</fullName>
    </submittedName>
</protein>
<organism evidence="6 7">
    <name type="scientific">Hapsidospora chrysogenum (strain ATCC 11550 / CBS 779.69 / DSM 880 / IAM 14645 / JCM 23072 / IMI 49137)</name>
    <name type="common">Acremonium chrysogenum</name>
    <dbReference type="NCBI Taxonomy" id="857340"/>
    <lineage>
        <taxon>Eukaryota</taxon>
        <taxon>Fungi</taxon>
        <taxon>Dikarya</taxon>
        <taxon>Ascomycota</taxon>
        <taxon>Pezizomycotina</taxon>
        <taxon>Sordariomycetes</taxon>
        <taxon>Hypocreomycetidae</taxon>
        <taxon>Hypocreales</taxon>
        <taxon>Bionectriaceae</taxon>
        <taxon>Hapsidospora</taxon>
    </lineage>
</organism>
<dbReference type="InterPro" id="IPR000048">
    <property type="entry name" value="IQ_motif_EF-hand-BS"/>
</dbReference>
<feature type="compositionally biased region" description="Basic and acidic residues" evidence="5">
    <location>
        <begin position="549"/>
        <end position="569"/>
    </location>
</feature>
<dbReference type="EMBL" id="JPKY01000048">
    <property type="protein sequence ID" value="KFH44433.1"/>
    <property type="molecule type" value="Genomic_DNA"/>
</dbReference>
<comment type="subcellular location">
    <subcellularLocation>
        <location evidence="2">Cytoplasm</location>
    </subcellularLocation>
    <subcellularLocation>
        <location evidence="1">Nucleus</location>
    </subcellularLocation>
</comment>
<dbReference type="PROSITE" id="PS50096">
    <property type="entry name" value="IQ"/>
    <property type="match status" value="1"/>
</dbReference>
<gene>
    <name evidence="6" type="ORF">ACRE_048030</name>
</gene>
<reference evidence="7" key="1">
    <citation type="journal article" date="2014" name="Genome Announc.">
        <title>Genome sequence and annotation of Acremonium chrysogenum, producer of the beta-lactam antibiotic cephalosporin C.</title>
        <authorList>
            <person name="Terfehr D."/>
            <person name="Dahlmann T.A."/>
            <person name="Specht T."/>
            <person name="Zadra I."/>
            <person name="Kuernsteiner H."/>
            <person name="Kueck U."/>
        </authorList>
    </citation>
    <scope>NUCLEOTIDE SEQUENCE [LARGE SCALE GENOMIC DNA]</scope>
    <source>
        <strain evidence="7">ATCC 11550 / CBS 779.69 / DSM 880 / IAM 14645 / JCM 23072 / IMI 49137</strain>
    </source>
</reference>
<evidence type="ECO:0000256" key="5">
    <source>
        <dbReference type="SAM" id="MobiDB-lite"/>
    </source>
</evidence>
<keyword evidence="7" id="KW-1185">Reference proteome</keyword>
<dbReference type="InterPro" id="IPR044159">
    <property type="entry name" value="IQM"/>
</dbReference>
<feature type="compositionally biased region" description="Basic and acidic residues" evidence="5">
    <location>
        <begin position="65"/>
        <end position="76"/>
    </location>
</feature>
<evidence type="ECO:0000256" key="2">
    <source>
        <dbReference type="ARBA" id="ARBA00004496"/>
    </source>
</evidence>
<feature type="region of interest" description="Disordered" evidence="5">
    <location>
        <begin position="120"/>
        <end position="148"/>
    </location>
</feature>
<feature type="compositionally biased region" description="Basic and acidic residues" evidence="5">
    <location>
        <begin position="39"/>
        <end position="52"/>
    </location>
</feature>
<dbReference type="OrthoDB" id="7344096at2759"/>
<dbReference type="Pfam" id="PF00612">
    <property type="entry name" value="IQ"/>
    <property type="match status" value="1"/>
</dbReference>
<feature type="compositionally biased region" description="Basic and acidic residues" evidence="5">
    <location>
        <begin position="187"/>
        <end position="197"/>
    </location>
</feature>
<feature type="region of interest" description="Disordered" evidence="5">
    <location>
        <begin position="163"/>
        <end position="201"/>
    </location>
</feature>
<evidence type="ECO:0000313" key="7">
    <source>
        <dbReference type="Proteomes" id="UP000029964"/>
    </source>
</evidence>
<keyword evidence="3" id="KW-0963">Cytoplasm</keyword>
<dbReference type="PANTHER" id="PTHR31250:SF27">
    <property type="entry name" value="IQ DOMAIN-CONTAINING PROTEIN IQM5"/>
    <property type="match status" value="1"/>
</dbReference>
<evidence type="ECO:0000256" key="4">
    <source>
        <dbReference type="ARBA" id="ARBA00023242"/>
    </source>
</evidence>
<accession>A0A086T501</accession>
<dbReference type="Proteomes" id="UP000029964">
    <property type="component" value="Unassembled WGS sequence"/>
</dbReference>
<dbReference type="GO" id="GO:0005634">
    <property type="term" value="C:nucleus"/>
    <property type="evidence" value="ECO:0007669"/>
    <property type="project" value="UniProtKB-SubCell"/>
</dbReference>
<dbReference type="STRING" id="857340.A0A086T501"/>
<feature type="compositionally biased region" description="Low complexity" evidence="5">
    <location>
        <begin position="340"/>
        <end position="349"/>
    </location>
</feature>
<name>A0A086T501_HAPC1</name>
<feature type="region of interest" description="Disordered" evidence="5">
    <location>
        <begin position="39"/>
        <end position="80"/>
    </location>
</feature>
<proteinExistence type="predicted"/>
<evidence type="ECO:0000256" key="3">
    <source>
        <dbReference type="ARBA" id="ARBA00022490"/>
    </source>
</evidence>
<sequence length="584" mass="67286">MSIGNSGDSSEIFQPSLHKSESYMKSLVPPSHERFERIAHIQEEKEEQLRQRDRQRRHQASSEQKQNHPPEDEDHARRTKAARLIQKTFRGHRARRELDGFGLDANTRWISALREMEFRQTTMPKSKDARDATLSSPGTEEEDSRPISSAMLRWKKASIVARRAGHDDLESDTSSRSSTDGLDDERENIRRQSDKIRNGHRSHAQMMGLPYFLEMVDLKHRYGSNLRMYHSEWKKADTKENFFYWLDSGEGKNIELDACPRERLERERIRYLSREERQYYLVKIDDEGRLRWAKNDARIDTTEKYKDSIHGIVPIEDSTPAYNPELQPRLPSPGARRRSGSFSSSFSSIRSKRDADKAAKYAASSSPDEPEHSGMKKVTHISASTVWNKLLRRSVKDGTWIFVADTSFRLYVGIKNSGAFQHSSFLQGSRVSAAGLIKIKNGRIRSLSPLSGHYRPPASNFRAFVKSLKEGGVDMSRVSISKSYAILVGLETYVNTRKKGKRMFEKMVHHKDKIVAPQEVQRREEEAKDMSKSAQREREVMQEEEAEREENRAAAKMMEKLKFVPREPKGQLQDGPTEESGREA</sequence>
<evidence type="ECO:0000313" key="6">
    <source>
        <dbReference type="EMBL" id="KFH44433.1"/>
    </source>
</evidence>
<feature type="compositionally biased region" description="Basic and acidic residues" evidence="5">
    <location>
        <begin position="520"/>
        <end position="541"/>
    </location>
</feature>
<feature type="region of interest" description="Disordered" evidence="5">
    <location>
        <begin position="518"/>
        <end position="584"/>
    </location>
</feature>
<dbReference type="PANTHER" id="PTHR31250">
    <property type="entry name" value="IQ DOMAIN-CONTAINING PROTEIN IQM3"/>
    <property type="match status" value="1"/>
</dbReference>
<dbReference type="AlphaFoldDB" id="A0A086T501"/>